<comment type="similarity">
    <text evidence="2">Belongs to the eukaryotic RPC9 RNA polymerase subunit family.</text>
</comment>
<dbReference type="PANTHER" id="PTHR15561:SF0">
    <property type="entry name" value="DNA-DIRECTED RNA POLYMERASE III SUBUNIT RPC9"/>
    <property type="match status" value="1"/>
</dbReference>
<comment type="subcellular location">
    <subcellularLocation>
        <location evidence="1">Nucleus</location>
    </subcellularLocation>
</comment>
<evidence type="ECO:0000256" key="6">
    <source>
        <dbReference type="ARBA" id="ARBA00023242"/>
    </source>
</evidence>
<dbReference type="RefSeq" id="XP_037140243.1">
    <property type="nucleotide sequence ID" value="XM_037284347.1"/>
</dbReference>
<dbReference type="InterPro" id="IPR038846">
    <property type="entry name" value="RPC9"/>
</dbReference>
<feature type="region of interest" description="Disordered" evidence="7">
    <location>
        <begin position="28"/>
        <end position="53"/>
    </location>
</feature>
<evidence type="ECO:0000256" key="1">
    <source>
        <dbReference type="ARBA" id="ARBA00004123"/>
    </source>
</evidence>
<dbReference type="Proteomes" id="UP000515788">
    <property type="component" value="Chromosome 5"/>
</dbReference>
<evidence type="ECO:0000256" key="2">
    <source>
        <dbReference type="ARBA" id="ARBA00006898"/>
    </source>
</evidence>
<dbReference type="KEGG" id="tgb:HG536_0E04800"/>
<proteinExistence type="inferred from homology"/>
<protein>
    <recommendedName>
        <fullName evidence="3">DNA-directed RNA polymerase III subunit RPC9</fullName>
    </recommendedName>
</protein>
<evidence type="ECO:0000256" key="3">
    <source>
        <dbReference type="ARBA" id="ARBA00016672"/>
    </source>
</evidence>
<keyword evidence="6" id="KW-0539">Nucleus</keyword>
<dbReference type="InterPro" id="IPR010997">
    <property type="entry name" value="HRDC-like_sf"/>
</dbReference>
<keyword evidence="5" id="KW-0804">Transcription</keyword>
<dbReference type="Gene3D" id="1.20.1250.40">
    <property type="match status" value="1"/>
</dbReference>
<feature type="compositionally biased region" description="Basic residues" evidence="7">
    <location>
        <begin position="39"/>
        <end position="48"/>
    </location>
</feature>
<evidence type="ECO:0000256" key="7">
    <source>
        <dbReference type="SAM" id="MobiDB-lite"/>
    </source>
</evidence>
<dbReference type="PANTHER" id="PTHR15561">
    <property type="entry name" value="CALCITONIN GENE-RELATED PEPTIDE-RECEPTOR COMPONENT PROTEIN"/>
    <property type="match status" value="1"/>
</dbReference>
<dbReference type="GO" id="GO:0000166">
    <property type="term" value="F:nucleotide binding"/>
    <property type="evidence" value="ECO:0007669"/>
    <property type="project" value="InterPro"/>
</dbReference>
<dbReference type="OrthoDB" id="1746530at2759"/>
<dbReference type="GO" id="GO:0006384">
    <property type="term" value="P:transcription initiation at RNA polymerase III promoter"/>
    <property type="evidence" value="ECO:0007669"/>
    <property type="project" value="InterPro"/>
</dbReference>
<keyword evidence="9" id="KW-1185">Reference proteome</keyword>
<dbReference type="AlphaFoldDB" id="A0A7G3ZJ83"/>
<sequence length="156" mass="18209">MKILEARDAFFSDYETLQFLSKLERQHHWDEDSTTHDRRDKKKIKTHKPYNNPELQAITRDTIAYLTTDKGVPQEDDESSGNNDKKKSAISSLNDQRFSELVAQLNNFDLFKAEKLQIVNQLPTTMVHLYAVVEECDTRFTQEQIEQILGITAQYL</sequence>
<gene>
    <name evidence="8" type="ORF">HG536_0E04800</name>
</gene>
<dbReference type="SUPFAM" id="SSF47819">
    <property type="entry name" value="HRDC-like"/>
    <property type="match status" value="1"/>
</dbReference>
<feature type="region of interest" description="Disordered" evidence="7">
    <location>
        <begin position="68"/>
        <end position="90"/>
    </location>
</feature>
<dbReference type="GeneID" id="59326765"/>
<accession>A0A7G3ZJ83</accession>
<evidence type="ECO:0000313" key="9">
    <source>
        <dbReference type="Proteomes" id="UP000515788"/>
    </source>
</evidence>
<organism evidence="8 9">
    <name type="scientific">Torulaspora globosa</name>
    <dbReference type="NCBI Taxonomy" id="48254"/>
    <lineage>
        <taxon>Eukaryota</taxon>
        <taxon>Fungi</taxon>
        <taxon>Dikarya</taxon>
        <taxon>Ascomycota</taxon>
        <taxon>Saccharomycotina</taxon>
        <taxon>Saccharomycetes</taxon>
        <taxon>Saccharomycetales</taxon>
        <taxon>Saccharomycetaceae</taxon>
        <taxon>Torulaspora</taxon>
    </lineage>
</organism>
<evidence type="ECO:0000256" key="5">
    <source>
        <dbReference type="ARBA" id="ARBA00023163"/>
    </source>
</evidence>
<dbReference type="EMBL" id="CP059250">
    <property type="protein sequence ID" value="QLL33569.1"/>
    <property type="molecule type" value="Genomic_DNA"/>
</dbReference>
<dbReference type="InterPro" id="IPR005574">
    <property type="entry name" value="Rpb4/RPC9"/>
</dbReference>
<dbReference type="InterPro" id="IPR038324">
    <property type="entry name" value="Rpb4/RPC9_sf"/>
</dbReference>
<feature type="compositionally biased region" description="Basic and acidic residues" evidence="7">
    <location>
        <begin position="28"/>
        <end position="38"/>
    </location>
</feature>
<reference evidence="8 9" key="1">
    <citation type="submission" date="2020-06" db="EMBL/GenBank/DDBJ databases">
        <title>The yeast mating-type switching endonuclease HO is a domesticated member of an unorthodox homing genetic element family.</title>
        <authorList>
            <person name="Coughlan A.Y."/>
            <person name="Lombardi L."/>
            <person name="Braun-Galleani S."/>
            <person name="Martos A.R."/>
            <person name="Galeote V."/>
            <person name="Bigey F."/>
            <person name="Dequin S."/>
            <person name="Byrne K.P."/>
            <person name="Wolfe K.H."/>
        </authorList>
    </citation>
    <scope>NUCLEOTIDE SEQUENCE [LARGE SCALE GENOMIC DNA]</scope>
    <source>
        <strain evidence="8 9">CBS764</strain>
    </source>
</reference>
<dbReference type="GO" id="GO:0005666">
    <property type="term" value="C:RNA polymerase III complex"/>
    <property type="evidence" value="ECO:0007669"/>
    <property type="project" value="InterPro"/>
</dbReference>
<dbReference type="Pfam" id="PF03874">
    <property type="entry name" value="RNA_pol_Rpb4"/>
    <property type="match status" value="1"/>
</dbReference>
<evidence type="ECO:0000313" key="8">
    <source>
        <dbReference type="EMBL" id="QLL33569.1"/>
    </source>
</evidence>
<name>A0A7G3ZJ83_9SACH</name>
<keyword evidence="4" id="KW-0240">DNA-directed RNA polymerase</keyword>
<evidence type="ECO:0000256" key="4">
    <source>
        <dbReference type="ARBA" id="ARBA00022478"/>
    </source>
</evidence>